<protein>
    <submittedName>
        <fullName evidence="3">Universal stress protein UspA</fullName>
    </submittedName>
</protein>
<proteinExistence type="inferred from homology"/>
<dbReference type="Gene3D" id="3.40.50.620">
    <property type="entry name" value="HUPs"/>
    <property type="match status" value="1"/>
</dbReference>
<evidence type="ECO:0000259" key="2">
    <source>
        <dbReference type="Pfam" id="PF00582"/>
    </source>
</evidence>
<dbReference type="RefSeq" id="WP_241444488.1">
    <property type="nucleotide sequence ID" value="NZ_BSUJ01000001.1"/>
</dbReference>
<comment type="similarity">
    <text evidence="1">Belongs to the universal stress protein A family.</text>
</comment>
<gene>
    <name evidence="3" type="ORF">GCM10025862_20400</name>
</gene>
<accession>A0ABQ6HNI9</accession>
<organism evidence="3 4">
    <name type="scientific">Arsenicicoccus piscis</name>
    <dbReference type="NCBI Taxonomy" id="673954"/>
    <lineage>
        <taxon>Bacteria</taxon>
        <taxon>Bacillati</taxon>
        <taxon>Actinomycetota</taxon>
        <taxon>Actinomycetes</taxon>
        <taxon>Micrococcales</taxon>
        <taxon>Intrasporangiaceae</taxon>
        <taxon>Arsenicicoccus</taxon>
    </lineage>
</organism>
<name>A0ABQ6HNI9_9MICO</name>
<keyword evidence="4" id="KW-1185">Reference proteome</keyword>
<evidence type="ECO:0000313" key="4">
    <source>
        <dbReference type="Proteomes" id="UP001157109"/>
    </source>
</evidence>
<dbReference type="InterPro" id="IPR014729">
    <property type="entry name" value="Rossmann-like_a/b/a_fold"/>
</dbReference>
<comment type="caution">
    <text evidence="3">The sequence shown here is derived from an EMBL/GenBank/DDBJ whole genome shotgun (WGS) entry which is preliminary data.</text>
</comment>
<dbReference type="Proteomes" id="UP001157109">
    <property type="component" value="Unassembled WGS sequence"/>
</dbReference>
<sequence>MTIVVAYADTEPGHAALRAAVQEAVLRRQDIVVTPPVSDFHPTEQDITAFLAGSEEDLGTTGVQLSVKTSQLHDPADAVIQVAQEVGASAICLGLRHRTAIGKLLLGSTAQRILLDAPCMIIAVKPS</sequence>
<dbReference type="EMBL" id="BSUJ01000001">
    <property type="protein sequence ID" value="GMA20019.1"/>
    <property type="molecule type" value="Genomic_DNA"/>
</dbReference>
<feature type="domain" description="UspA" evidence="2">
    <location>
        <begin position="2"/>
        <end position="125"/>
    </location>
</feature>
<dbReference type="PANTHER" id="PTHR46268:SF6">
    <property type="entry name" value="UNIVERSAL STRESS PROTEIN UP12"/>
    <property type="match status" value="1"/>
</dbReference>
<reference evidence="4" key="1">
    <citation type="journal article" date="2019" name="Int. J. Syst. Evol. Microbiol.">
        <title>The Global Catalogue of Microorganisms (GCM) 10K type strain sequencing project: providing services to taxonomists for standard genome sequencing and annotation.</title>
        <authorList>
            <consortium name="The Broad Institute Genomics Platform"/>
            <consortium name="The Broad Institute Genome Sequencing Center for Infectious Disease"/>
            <person name="Wu L."/>
            <person name="Ma J."/>
        </authorList>
    </citation>
    <scope>NUCLEOTIDE SEQUENCE [LARGE SCALE GENOMIC DNA]</scope>
    <source>
        <strain evidence="4">NBRC 105830</strain>
    </source>
</reference>
<dbReference type="PANTHER" id="PTHR46268">
    <property type="entry name" value="STRESS RESPONSE PROTEIN NHAX"/>
    <property type="match status" value="1"/>
</dbReference>
<dbReference type="CDD" id="cd00293">
    <property type="entry name" value="USP-like"/>
    <property type="match status" value="1"/>
</dbReference>
<dbReference type="InterPro" id="IPR006016">
    <property type="entry name" value="UspA"/>
</dbReference>
<evidence type="ECO:0000313" key="3">
    <source>
        <dbReference type="EMBL" id="GMA20019.1"/>
    </source>
</evidence>
<dbReference type="SUPFAM" id="SSF52402">
    <property type="entry name" value="Adenine nucleotide alpha hydrolases-like"/>
    <property type="match status" value="1"/>
</dbReference>
<dbReference type="Pfam" id="PF00582">
    <property type="entry name" value="Usp"/>
    <property type="match status" value="1"/>
</dbReference>
<evidence type="ECO:0000256" key="1">
    <source>
        <dbReference type="ARBA" id="ARBA00008791"/>
    </source>
</evidence>